<dbReference type="Pfam" id="PF02518">
    <property type="entry name" value="HATPase_c"/>
    <property type="match status" value="1"/>
</dbReference>
<evidence type="ECO:0000259" key="13">
    <source>
        <dbReference type="PROSITE" id="PS50112"/>
    </source>
</evidence>
<feature type="transmembrane region" description="Helical" evidence="10">
    <location>
        <begin position="192"/>
        <end position="211"/>
    </location>
</feature>
<dbReference type="SUPFAM" id="SSF55874">
    <property type="entry name" value="ATPase domain of HSP90 chaperone/DNA topoisomerase II/histidine kinase"/>
    <property type="match status" value="1"/>
</dbReference>
<evidence type="ECO:0000256" key="9">
    <source>
        <dbReference type="PROSITE-ProRule" id="PRU00169"/>
    </source>
</evidence>
<keyword evidence="4" id="KW-1003">Cell membrane</keyword>
<evidence type="ECO:0000256" key="7">
    <source>
        <dbReference type="ARBA" id="ARBA00022989"/>
    </source>
</evidence>
<dbReference type="InterPro" id="IPR035965">
    <property type="entry name" value="PAS-like_dom_sf"/>
</dbReference>
<dbReference type="SMART" id="SM00387">
    <property type="entry name" value="HATPase_c"/>
    <property type="match status" value="1"/>
</dbReference>
<dbReference type="InterPro" id="IPR036097">
    <property type="entry name" value="HisK_dim/P_sf"/>
</dbReference>
<dbReference type="InterPro" id="IPR011006">
    <property type="entry name" value="CheY-like_superfamily"/>
</dbReference>
<dbReference type="CDD" id="cd00082">
    <property type="entry name" value="HisKA"/>
    <property type="match status" value="1"/>
</dbReference>
<dbReference type="PANTHER" id="PTHR43065">
    <property type="entry name" value="SENSOR HISTIDINE KINASE"/>
    <property type="match status" value="1"/>
</dbReference>
<dbReference type="CDD" id="cd00130">
    <property type="entry name" value="PAS"/>
    <property type="match status" value="1"/>
</dbReference>
<dbReference type="Pfam" id="PF17200">
    <property type="entry name" value="sCache_2"/>
    <property type="match status" value="1"/>
</dbReference>
<dbReference type="SUPFAM" id="SSF52172">
    <property type="entry name" value="CheY-like"/>
    <property type="match status" value="1"/>
</dbReference>
<dbReference type="NCBIfam" id="TIGR00229">
    <property type="entry name" value="sensory_box"/>
    <property type="match status" value="1"/>
</dbReference>
<evidence type="ECO:0000313" key="15">
    <source>
        <dbReference type="Proteomes" id="UP000425960"/>
    </source>
</evidence>
<dbReference type="PRINTS" id="PR00344">
    <property type="entry name" value="BCTRLSENSOR"/>
</dbReference>
<dbReference type="Gene3D" id="3.30.565.10">
    <property type="entry name" value="Histidine kinase-like ATPase, C-terminal domain"/>
    <property type="match status" value="1"/>
</dbReference>
<dbReference type="AlphaFoldDB" id="A0A5K7ZS17"/>
<dbReference type="SMART" id="SM00448">
    <property type="entry name" value="REC"/>
    <property type="match status" value="1"/>
</dbReference>
<dbReference type="InterPro" id="IPR001789">
    <property type="entry name" value="Sig_transdc_resp-reg_receiver"/>
</dbReference>
<feature type="domain" description="Histidine kinase" evidence="11">
    <location>
        <begin position="377"/>
        <end position="600"/>
    </location>
</feature>
<dbReference type="PROSITE" id="PS50109">
    <property type="entry name" value="HIS_KIN"/>
    <property type="match status" value="1"/>
</dbReference>
<dbReference type="PROSITE" id="PS50110">
    <property type="entry name" value="RESPONSE_REGULATORY"/>
    <property type="match status" value="1"/>
</dbReference>
<feature type="transmembrane region" description="Helical" evidence="10">
    <location>
        <begin position="7"/>
        <end position="27"/>
    </location>
</feature>
<evidence type="ECO:0000256" key="8">
    <source>
        <dbReference type="ARBA" id="ARBA00023136"/>
    </source>
</evidence>
<evidence type="ECO:0000259" key="11">
    <source>
        <dbReference type="PROSITE" id="PS50109"/>
    </source>
</evidence>
<dbReference type="SMART" id="SM01049">
    <property type="entry name" value="Cache_2"/>
    <property type="match status" value="1"/>
</dbReference>
<dbReference type="EC" id="2.7.13.3" evidence="3"/>
<dbReference type="SUPFAM" id="SSF55785">
    <property type="entry name" value="PYP-like sensor domain (PAS domain)"/>
    <property type="match status" value="1"/>
</dbReference>
<dbReference type="Gene3D" id="1.10.287.130">
    <property type="match status" value="1"/>
</dbReference>
<sequence>MRKFIEFAFPAFLSVALFGITVFFFILPRMESTIMANKRETVRELVRSIEYLLATYQSDVDSGVIDLAEAQSRALRRIRSFRYGVEMNNYFWVNDLSGRVHMHPTRPDLVGRDFDTLTDQQVKRLIAGIVRQVNLQKNGFIEYQWKERQDAVKSRPKMAYLSLFEPWGWVIGSGLYYDDARQDIDALTRDLTFVGLGVLAIVALLSGYLAWRGLLVMKGRQDAETALQQSEMRFRKLFMMAPMPMMIVNQYERIVEINDQFKNIIGYTLEELSMEGTWWELAYPDPDYRQSVMAAWQTAVDNELKNNTLVEPVEYNLMCKDGRERTMLAGASAIENSILVSFLDITDHKQAEVEHQKIQEQLLQSQKLEAVGVLAGGVAHDFNNMLGAIIGYAELALSKIDADDPIRKNFSGILDAAQRSAVLTRQLLAFARKQAVAPVSFDLNASVDSLLKMLRRLIGENIKLVWLPANAPCPIKMDPGQLDQILANLCINAKDAIADVGTITIKTGSVTFDAETSASYIDCAPGDYVQMTVSDNGCGIDQEVAAHIFEPFFTTKGLGRGTGLGLSTIYGIVKQNNGFIKLYSEPGIGTTFNIYIPYHSGGAMKKITRPEGDDLPQSQGETILIVEDDPTVHEMVVMILRQLGYTILSAATPSEAIKLAEENCTAIRLIITDVVMPEMNGKELAEHLQKTCPHVKHLFMSGYTANIIVHRGILAEGVNFIQKPFSLKDLAIKIRTILDPPIA</sequence>
<feature type="domain" description="PAS" evidence="13">
    <location>
        <begin position="230"/>
        <end position="303"/>
    </location>
</feature>
<keyword evidence="6 10" id="KW-0812">Transmembrane</keyword>
<keyword evidence="7 10" id="KW-1133">Transmembrane helix</keyword>
<evidence type="ECO:0000256" key="4">
    <source>
        <dbReference type="ARBA" id="ARBA00022475"/>
    </source>
</evidence>
<accession>A0A5K7ZS17</accession>
<dbReference type="RefSeq" id="WP_155323320.1">
    <property type="nucleotide sequence ID" value="NZ_AP021876.1"/>
</dbReference>
<dbReference type="PROSITE" id="PS50112">
    <property type="entry name" value="PAS"/>
    <property type="match status" value="1"/>
</dbReference>
<dbReference type="InterPro" id="IPR036890">
    <property type="entry name" value="HATPase_C_sf"/>
</dbReference>
<dbReference type="Gene3D" id="3.30.450.20">
    <property type="entry name" value="PAS domain"/>
    <property type="match status" value="2"/>
</dbReference>
<dbReference type="Pfam" id="PF00512">
    <property type="entry name" value="HisKA"/>
    <property type="match status" value="1"/>
</dbReference>
<dbReference type="GO" id="GO:0000155">
    <property type="term" value="F:phosphorelay sensor kinase activity"/>
    <property type="evidence" value="ECO:0007669"/>
    <property type="project" value="InterPro"/>
</dbReference>
<protein>
    <recommendedName>
        <fullName evidence="3">histidine kinase</fullName>
        <ecNumber evidence="3">2.7.13.3</ecNumber>
    </recommendedName>
</protein>
<feature type="domain" description="Response regulatory" evidence="12">
    <location>
        <begin position="622"/>
        <end position="738"/>
    </location>
</feature>
<keyword evidence="8 10" id="KW-0472">Membrane</keyword>
<evidence type="ECO:0000256" key="5">
    <source>
        <dbReference type="ARBA" id="ARBA00022553"/>
    </source>
</evidence>
<dbReference type="KEGG" id="dov:DSCO28_35730"/>
<dbReference type="InterPro" id="IPR003661">
    <property type="entry name" value="HisK_dim/P_dom"/>
</dbReference>
<dbReference type="InterPro" id="IPR004358">
    <property type="entry name" value="Sig_transdc_His_kin-like_C"/>
</dbReference>
<evidence type="ECO:0000259" key="12">
    <source>
        <dbReference type="PROSITE" id="PS50110"/>
    </source>
</evidence>
<gene>
    <name evidence="14" type="ORF">DSCO28_35730</name>
</gene>
<dbReference type="Pfam" id="PF08447">
    <property type="entry name" value="PAS_3"/>
    <property type="match status" value="1"/>
</dbReference>
<evidence type="ECO:0000313" key="14">
    <source>
        <dbReference type="EMBL" id="BBO83007.1"/>
    </source>
</evidence>
<dbReference type="SUPFAM" id="SSF47384">
    <property type="entry name" value="Homodimeric domain of signal transducing histidine kinase"/>
    <property type="match status" value="1"/>
</dbReference>
<evidence type="ECO:0000256" key="2">
    <source>
        <dbReference type="ARBA" id="ARBA00004651"/>
    </source>
</evidence>
<dbReference type="GO" id="GO:0005886">
    <property type="term" value="C:plasma membrane"/>
    <property type="evidence" value="ECO:0007669"/>
    <property type="project" value="UniProtKB-SubCell"/>
</dbReference>
<proteinExistence type="predicted"/>
<evidence type="ECO:0000256" key="6">
    <source>
        <dbReference type="ARBA" id="ARBA00022692"/>
    </source>
</evidence>
<dbReference type="Pfam" id="PF00072">
    <property type="entry name" value="Response_reg"/>
    <property type="match status" value="1"/>
</dbReference>
<keyword evidence="5 9" id="KW-0597">Phosphoprotein</keyword>
<comment type="catalytic activity">
    <reaction evidence="1">
        <text>ATP + protein L-histidine = ADP + protein N-phospho-L-histidine.</text>
        <dbReference type="EC" id="2.7.13.3"/>
    </reaction>
</comment>
<dbReference type="Gene3D" id="3.40.50.2300">
    <property type="match status" value="1"/>
</dbReference>
<dbReference type="SMART" id="SM00388">
    <property type="entry name" value="HisKA"/>
    <property type="match status" value="1"/>
</dbReference>
<dbReference type="InterPro" id="IPR000014">
    <property type="entry name" value="PAS"/>
</dbReference>
<dbReference type="PANTHER" id="PTHR43065:SF42">
    <property type="entry name" value="TWO-COMPONENT SENSOR PPRA"/>
    <property type="match status" value="1"/>
</dbReference>
<dbReference type="InterPro" id="IPR005467">
    <property type="entry name" value="His_kinase_dom"/>
</dbReference>
<dbReference type="Proteomes" id="UP000425960">
    <property type="component" value="Chromosome"/>
</dbReference>
<dbReference type="InterPro" id="IPR013655">
    <property type="entry name" value="PAS_fold_3"/>
</dbReference>
<dbReference type="EMBL" id="AP021876">
    <property type="protein sequence ID" value="BBO83007.1"/>
    <property type="molecule type" value="Genomic_DNA"/>
</dbReference>
<dbReference type="InterPro" id="IPR033480">
    <property type="entry name" value="sCache_2"/>
</dbReference>
<evidence type="ECO:0000256" key="3">
    <source>
        <dbReference type="ARBA" id="ARBA00012438"/>
    </source>
</evidence>
<organism evidence="14 15">
    <name type="scientific">Desulfosarcina ovata subsp. sediminis</name>
    <dbReference type="NCBI Taxonomy" id="885957"/>
    <lineage>
        <taxon>Bacteria</taxon>
        <taxon>Pseudomonadati</taxon>
        <taxon>Thermodesulfobacteriota</taxon>
        <taxon>Desulfobacteria</taxon>
        <taxon>Desulfobacterales</taxon>
        <taxon>Desulfosarcinaceae</taxon>
        <taxon>Desulfosarcina</taxon>
    </lineage>
</organism>
<reference evidence="14 15" key="1">
    <citation type="submission" date="2019-11" db="EMBL/GenBank/DDBJ databases">
        <title>Comparative genomics of hydrocarbon-degrading Desulfosarcina strains.</title>
        <authorList>
            <person name="Watanabe M."/>
            <person name="Kojima H."/>
            <person name="Fukui M."/>
        </authorList>
    </citation>
    <scope>NUCLEOTIDE SEQUENCE [LARGE SCALE GENOMIC DNA]</scope>
    <source>
        <strain evidence="14 15">28bB2T</strain>
    </source>
</reference>
<evidence type="ECO:0000256" key="1">
    <source>
        <dbReference type="ARBA" id="ARBA00000085"/>
    </source>
</evidence>
<feature type="modified residue" description="4-aspartylphosphate" evidence="9">
    <location>
        <position position="673"/>
    </location>
</feature>
<name>A0A5K7ZS17_9BACT</name>
<dbReference type="InterPro" id="IPR003594">
    <property type="entry name" value="HATPase_dom"/>
</dbReference>
<comment type="subcellular location">
    <subcellularLocation>
        <location evidence="2">Cell membrane</location>
        <topology evidence="2">Multi-pass membrane protein</topology>
    </subcellularLocation>
</comment>
<evidence type="ECO:0000256" key="10">
    <source>
        <dbReference type="SAM" id="Phobius"/>
    </source>
</evidence>